<keyword evidence="5" id="KW-1185">Reference proteome</keyword>
<sequence>MTAWGPGAERAGSAVPGWLGADDRPGDLDPGGHPLVARLHRTTPWLRLSRTGRTWDALVPAVLEQKVTVVEAHRVWRALLRLAGDPAQGPAPEGMRVIPTPERVLAVTDWEWHRCGLDGARRRALRAVASVASRLEPEAAVDCADLQRRLQVVPGIGVWTAAEVVQRAFGCPDTVSYGDYHLKNQVGFALTGAARTDDDAMMALLEPWRGQRQRVVRLLLAGGVARAPRFGPRNAPTNHRRL</sequence>
<dbReference type="AlphaFoldDB" id="A0A285EJW5"/>
<proteinExistence type="predicted"/>
<dbReference type="InterPro" id="IPR051912">
    <property type="entry name" value="Alkylbase_DNA_Glycosylase/TA"/>
</dbReference>
<dbReference type="Proteomes" id="UP000219514">
    <property type="component" value="Unassembled WGS sequence"/>
</dbReference>
<evidence type="ECO:0000313" key="5">
    <source>
        <dbReference type="Proteomes" id="UP000219514"/>
    </source>
</evidence>
<organism evidence="4 5">
    <name type="scientific">Geodermatophilus sabuli</name>
    <dbReference type="NCBI Taxonomy" id="1564158"/>
    <lineage>
        <taxon>Bacteria</taxon>
        <taxon>Bacillati</taxon>
        <taxon>Actinomycetota</taxon>
        <taxon>Actinomycetes</taxon>
        <taxon>Geodermatophilales</taxon>
        <taxon>Geodermatophilaceae</taxon>
        <taxon>Geodermatophilus</taxon>
    </lineage>
</organism>
<dbReference type="EMBL" id="OBDO01000010">
    <property type="protein sequence ID" value="SNX98464.1"/>
    <property type="molecule type" value="Genomic_DNA"/>
</dbReference>
<evidence type="ECO:0000256" key="2">
    <source>
        <dbReference type="ARBA" id="ARBA00023204"/>
    </source>
</evidence>
<dbReference type="GO" id="GO:0006285">
    <property type="term" value="P:base-excision repair, AP site formation"/>
    <property type="evidence" value="ECO:0007669"/>
    <property type="project" value="TreeGrafter"/>
</dbReference>
<dbReference type="InterPro" id="IPR011257">
    <property type="entry name" value="DNA_glycosylase"/>
</dbReference>
<keyword evidence="1" id="KW-0227">DNA damage</keyword>
<dbReference type="PANTHER" id="PTHR43003">
    <property type="entry name" value="DNA-3-METHYLADENINE GLYCOSYLASE"/>
    <property type="match status" value="1"/>
</dbReference>
<feature type="region of interest" description="Disordered" evidence="3">
    <location>
        <begin position="1"/>
        <end position="32"/>
    </location>
</feature>
<evidence type="ECO:0000256" key="3">
    <source>
        <dbReference type="SAM" id="MobiDB-lite"/>
    </source>
</evidence>
<dbReference type="GO" id="GO:0005737">
    <property type="term" value="C:cytoplasm"/>
    <property type="evidence" value="ECO:0007669"/>
    <property type="project" value="TreeGrafter"/>
</dbReference>
<dbReference type="GO" id="GO:0006307">
    <property type="term" value="P:DNA alkylation repair"/>
    <property type="evidence" value="ECO:0007669"/>
    <property type="project" value="TreeGrafter"/>
</dbReference>
<dbReference type="GO" id="GO:0008725">
    <property type="term" value="F:DNA-3-methyladenine glycosylase activity"/>
    <property type="evidence" value="ECO:0007669"/>
    <property type="project" value="TreeGrafter"/>
</dbReference>
<evidence type="ECO:0000313" key="4">
    <source>
        <dbReference type="EMBL" id="SNX98464.1"/>
    </source>
</evidence>
<protein>
    <submittedName>
        <fullName evidence="4">3-methyladenine DNA glycosylase/8-oxoguanine DNA glycosylase</fullName>
    </submittedName>
</protein>
<reference evidence="4 5" key="1">
    <citation type="submission" date="2017-09" db="EMBL/GenBank/DDBJ databases">
        <authorList>
            <person name="Ehlers B."/>
            <person name="Leendertz F.H."/>
        </authorList>
    </citation>
    <scope>NUCLEOTIDE SEQUENCE [LARGE SCALE GENOMIC DNA]</scope>
    <source>
        <strain evidence="4 5">DSM 46844</strain>
    </source>
</reference>
<gene>
    <name evidence="4" type="ORF">SAMN06893097_110248</name>
</gene>
<dbReference type="RefSeq" id="WP_245854016.1">
    <property type="nucleotide sequence ID" value="NZ_JACHXB010000005.1"/>
</dbReference>
<dbReference type="SUPFAM" id="SSF48150">
    <property type="entry name" value="DNA-glycosylase"/>
    <property type="match status" value="1"/>
</dbReference>
<dbReference type="GO" id="GO:0043916">
    <property type="term" value="F:DNA-7-methylguanine glycosylase activity"/>
    <property type="evidence" value="ECO:0007669"/>
    <property type="project" value="TreeGrafter"/>
</dbReference>
<dbReference type="Gene3D" id="1.10.340.30">
    <property type="entry name" value="Hypothetical protein, domain 2"/>
    <property type="match status" value="1"/>
</dbReference>
<evidence type="ECO:0000256" key="1">
    <source>
        <dbReference type="ARBA" id="ARBA00022763"/>
    </source>
</evidence>
<name>A0A285EJW5_9ACTN</name>
<dbReference type="GO" id="GO:0032131">
    <property type="term" value="F:alkylated DNA binding"/>
    <property type="evidence" value="ECO:0007669"/>
    <property type="project" value="TreeGrafter"/>
</dbReference>
<keyword evidence="2" id="KW-0234">DNA repair</keyword>
<dbReference type="PANTHER" id="PTHR43003:SF6">
    <property type="entry name" value="DNA GLYCOSYLASE"/>
    <property type="match status" value="1"/>
</dbReference>
<dbReference type="GO" id="GO:0032993">
    <property type="term" value="C:protein-DNA complex"/>
    <property type="evidence" value="ECO:0007669"/>
    <property type="project" value="TreeGrafter"/>
</dbReference>
<accession>A0A285EJW5</accession>